<name>A0A2K2DI77_BRADI</name>
<evidence type="ECO:0000313" key="3">
    <source>
        <dbReference type="EMBL" id="PNT73968.1"/>
    </source>
</evidence>
<keyword evidence="5" id="KW-1185">Reference proteome</keyword>
<reference evidence="3" key="2">
    <citation type="submission" date="2017-06" db="EMBL/GenBank/DDBJ databases">
        <title>WGS assembly of Brachypodium distachyon.</title>
        <authorList>
            <consortium name="The International Brachypodium Initiative"/>
            <person name="Lucas S."/>
            <person name="Harmon-Smith M."/>
            <person name="Lail K."/>
            <person name="Tice H."/>
            <person name="Grimwood J."/>
            <person name="Bruce D."/>
            <person name="Barry K."/>
            <person name="Shu S."/>
            <person name="Lindquist E."/>
            <person name="Wang M."/>
            <person name="Pitluck S."/>
            <person name="Vogel J.P."/>
            <person name="Garvin D.F."/>
            <person name="Mockler T.C."/>
            <person name="Schmutz J."/>
            <person name="Rokhsar D."/>
            <person name="Bevan M.W."/>
        </authorList>
    </citation>
    <scope>NUCLEOTIDE SEQUENCE</scope>
    <source>
        <strain evidence="3">Bd21</strain>
    </source>
</reference>
<dbReference type="PANTHER" id="PTHR31589">
    <property type="entry name" value="PROTEIN, PUTATIVE (DUF239)-RELATED-RELATED"/>
    <property type="match status" value="1"/>
</dbReference>
<dbReference type="InParanoid" id="A0A2K2DI77"/>
<feature type="signal peptide" evidence="1">
    <location>
        <begin position="1"/>
        <end position="24"/>
    </location>
</feature>
<reference evidence="4" key="3">
    <citation type="submission" date="2018-08" db="UniProtKB">
        <authorList>
            <consortium name="EnsemblPlants"/>
        </authorList>
    </citation>
    <scope>IDENTIFICATION</scope>
    <source>
        <strain evidence="4">cv. Bd21</strain>
    </source>
</reference>
<evidence type="ECO:0000259" key="2">
    <source>
        <dbReference type="PROSITE" id="PS52045"/>
    </source>
</evidence>
<organism evidence="3">
    <name type="scientific">Brachypodium distachyon</name>
    <name type="common">Purple false brome</name>
    <name type="synonym">Trachynia distachya</name>
    <dbReference type="NCBI Taxonomy" id="15368"/>
    <lineage>
        <taxon>Eukaryota</taxon>
        <taxon>Viridiplantae</taxon>
        <taxon>Streptophyta</taxon>
        <taxon>Embryophyta</taxon>
        <taxon>Tracheophyta</taxon>
        <taxon>Spermatophyta</taxon>
        <taxon>Magnoliopsida</taxon>
        <taxon>Liliopsida</taxon>
        <taxon>Poales</taxon>
        <taxon>Poaceae</taxon>
        <taxon>BOP clade</taxon>
        <taxon>Pooideae</taxon>
        <taxon>Stipodae</taxon>
        <taxon>Brachypodieae</taxon>
        <taxon>Brachypodium</taxon>
    </lineage>
</organism>
<evidence type="ECO:0000313" key="5">
    <source>
        <dbReference type="Proteomes" id="UP000008810"/>
    </source>
</evidence>
<accession>A0A2K2DI77</accession>
<dbReference type="Gramene" id="PNT73968">
    <property type="protein sequence ID" value="PNT73968"/>
    <property type="gene ID" value="BRADI_1g05195v3"/>
</dbReference>
<dbReference type="EnsemblPlants" id="PNT73968">
    <property type="protein sequence ID" value="PNT73968"/>
    <property type="gene ID" value="BRADI_1g05195v3"/>
</dbReference>
<dbReference type="Proteomes" id="UP000008810">
    <property type="component" value="Chromosome 1"/>
</dbReference>
<feature type="chain" id="PRO_5033311807" description="Neprosin PEP catalytic domain-containing protein" evidence="1">
    <location>
        <begin position="25"/>
        <end position="213"/>
    </location>
</feature>
<dbReference type="Pfam" id="PF03080">
    <property type="entry name" value="Neprosin"/>
    <property type="match status" value="1"/>
</dbReference>
<dbReference type="InterPro" id="IPR053168">
    <property type="entry name" value="Glutamic_endopeptidase"/>
</dbReference>
<feature type="domain" description="Neprosin PEP catalytic" evidence="2">
    <location>
        <begin position="1"/>
        <end position="213"/>
    </location>
</feature>
<evidence type="ECO:0000256" key="1">
    <source>
        <dbReference type="SAM" id="SignalP"/>
    </source>
</evidence>
<dbReference type="InterPro" id="IPR004314">
    <property type="entry name" value="Neprosin"/>
</dbReference>
<proteinExistence type="predicted"/>
<sequence length="213" mass="23446">MSKLNLGLYIIAIYVIFIVHQTQGGQLNSTNKRPDPSIDVNAIWVGRRVWPRHYGDSRTHFFTAWTLASGSKIVPGAPIMPVSDVNGKRQKITIKVFKEKTTRNWWIHYGFNNAPRAVGYYPAKLFDRLGKATDIVIGSVVGKSGNTPSLPMGSGFLPSNKAATITDISFINEDGRITGFDVPLRKFETKSSCYSITSVEGAKCSYGRPGGCK</sequence>
<evidence type="ECO:0000313" key="4">
    <source>
        <dbReference type="EnsemblPlants" id="PNT73968"/>
    </source>
</evidence>
<reference evidence="3 4" key="1">
    <citation type="journal article" date="2010" name="Nature">
        <title>Genome sequencing and analysis of the model grass Brachypodium distachyon.</title>
        <authorList>
            <consortium name="International Brachypodium Initiative"/>
        </authorList>
    </citation>
    <scope>NUCLEOTIDE SEQUENCE [LARGE SCALE GENOMIC DNA]</scope>
    <source>
        <strain evidence="3 4">Bd21</strain>
    </source>
</reference>
<dbReference type="EMBL" id="CM000880">
    <property type="protein sequence ID" value="PNT73968.1"/>
    <property type="molecule type" value="Genomic_DNA"/>
</dbReference>
<dbReference type="PANTHER" id="PTHR31589:SF170">
    <property type="entry name" value="NEPROSIN DOMAIN-CONTAINING PROTEIN"/>
    <property type="match status" value="1"/>
</dbReference>
<keyword evidence="1" id="KW-0732">Signal</keyword>
<dbReference type="PROSITE" id="PS52045">
    <property type="entry name" value="NEPROSIN_PEP_CD"/>
    <property type="match status" value="1"/>
</dbReference>
<dbReference type="STRING" id="15368.A0A2K2DI77"/>
<dbReference type="OrthoDB" id="609523at2759"/>
<protein>
    <recommendedName>
        <fullName evidence="2">Neprosin PEP catalytic domain-containing protein</fullName>
    </recommendedName>
</protein>
<dbReference type="AlphaFoldDB" id="A0A2K2DI77"/>
<gene>
    <name evidence="3" type="ORF">BRADI_1g05195v3</name>
</gene>